<dbReference type="AlphaFoldDB" id="X0ZCU5"/>
<dbReference type="InterPro" id="IPR036291">
    <property type="entry name" value="NAD(P)-bd_dom_sf"/>
</dbReference>
<dbReference type="Gene3D" id="3.40.50.720">
    <property type="entry name" value="NAD(P)-binding Rossmann-like Domain"/>
    <property type="match status" value="1"/>
</dbReference>
<comment type="similarity">
    <text evidence="1">Belongs to the short-chain dehydrogenases/reductases (SDR) family.</text>
</comment>
<dbReference type="PANTHER" id="PTHR42901">
    <property type="entry name" value="ALCOHOL DEHYDROGENASE"/>
    <property type="match status" value="1"/>
</dbReference>
<reference evidence="3" key="1">
    <citation type="journal article" date="2014" name="Front. Microbiol.">
        <title>High frequency of phylogenetically diverse reductive dehalogenase-homologous genes in deep subseafloor sedimentary metagenomes.</title>
        <authorList>
            <person name="Kawai M."/>
            <person name="Futagami T."/>
            <person name="Toyoda A."/>
            <person name="Takaki Y."/>
            <person name="Nishi S."/>
            <person name="Hori S."/>
            <person name="Arai W."/>
            <person name="Tsubouchi T."/>
            <person name="Morono Y."/>
            <person name="Uchiyama I."/>
            <person name="Ito T."/>
            <person name="Fujiyama A."/>
            <person name="Inagaki F."/>
            <person name="Takami H."/>
        </authorList>
    </citation>
    <scope>NUCLEOTIDE SEQUENCE</scope>
    <source>
        <strain evidence="3">Expedition CK06-06</strain>
    </source>
</reference>
<name>X0ZCU5_9ZZZZ</name>
<dbReference type="GO" id="GO:0016491">
    <property type="term" value="F:oxidoreductase activity"/>
    <property type="evidence" value="ECO:0007669"/>
    <property type="project" value="UniProtKB-KW"/>
</dbReference>
<dbReference type="PRINTS" id="PR00081">
    <property type="entry name" value="GDHRDH"/>
</dbReference>
<dbReference type="EMBL" id="BART01006631">
    <property type="protein sequence ID" value="GAG67084.1"/>
    <property type="molecule type" value="Genomic_DNA"/>
</dbReference>
<evidence type="ECO:0000313" key="3">
    <source>
        <dbReference type="EMBL" id="GAG67084.1"/>
    </source>
</evidence>
<evidence type="ECO:0008006" key="4">
    <source>
        <dbReference type="Google" id="ProtNLM"/>
    </source>
</evidence>
<sequence length="278" mass="31124">MISENFMDWENPGCALIIGSSSGIGAEFARQLAHQGLDLILVARRKEKLDTLSKALQEKYSVKVDKLVADLSNISDNEKVISKINELDNLDVLINNAGFGVMKSFTQIEIETHIAMINVHFTSPVMLCHAAIPKMQKRKRGVIINTSSMSAISKDSSLIMYTTTKSAVTIFSELLKVKLKGTGIYIQALCPGLTYSEFHDNETMGGFQRSWYEPERWMKAEEVVSLSLKAIKSKDVIFIPGEINRAAGRKIRKLKQLPHSSSLSLVISFYIYNLYLEI</sequence>
<evidence type="ECO:0000256" key="2">
    <source>
        <dbReference type="ARBA" id="ARBA00023002"/>
    </source>
</evidence>
<dbReference type="InterPro" id="IPR002347">
    <property type="entry name" value="SDR_fam"/>
</dbReference>
<dbReference type="PRINTS" id="PR00080">
    <property type="entry name" value="SDRFAMILY"/>
</dbReference>
<accession>X0ZCU5</accession>
<dbReference type="SUPFAM" id="SSF51735">
    <property type="entry name" value="NAD(P)-binding Rossmann-fold domains"/>
    <property type="match status" value="1"/>
</dbReference>
<dbReference type="PIRSF" id="PIRSF000126">
    <property type="entry name" value="11-beta-HSD1"/>
    <property type="match status" value="1"/>
</dbReference>
<proteinExistence type="inferred from homology"/>
<dbReference type="CDD" id="cd05233">
    <property type="entry name" value="SDR_c"/>
    <property type="match status" value="1"/>
</dbReference>
<evidence type="ECO:0000256" key="1">
    <source>
        <dbReference type="ARBA" id="ARBA00006484"/>
    </source>
</evidence>
<dbReference type="Pfam" id="PF00106">
    <property type="entry name" value="adh_short"/>
    <property type="match status" value="1"/>
</dbReference>
<keyword evidence="2" id="KW-0560">Oxidoreductase</keyword>
<dbReference type="PANTHER" id="PTHR42901:SF1">
    <property type="entry name" value="ALCOHOL DEHYDROGENASE"/>
    <property type="match status" value="1"/>
</dbReference>
<comment type="caution">
    <text evidence="3">The sequence shown here is derived from an EMBL/GenBank/DDBJ whole genome shotgun (WGS) entry which is preliminary data.</text>
</comment>
<gene>
    <name evidence="3" type="ORF">S01H4_15137</name>
</gene>
<protein>
    <recommendedName>
        <fullName evidence="4">Short-chain dehydrogenase/reductase SDR</fullName>
    </recommendedName>
</protein>
<organism evidence="3">
    <name type="scientific">marine sediment metagenome</name>
    <dbReference type="NCBI Taxonomy" id="412755"/>
    <lineage>
        <taxon>unclassified sequences</taxon>
        <taxon>metagenomes</taxon>
        <taxon>ecological metagenomes</taxon>
    </lineage>
</organism>